<gene>
    <name evidence="1" type="ORF">DWW32_03265</name>
</gene>
<dbReference type="RefSeq" id="WP_118324744.1">
    <property type="nucleotide sequence ID" value="NZ_CATXNH010000016.1"/>
</dbReference>
<dbReference type="GeneID" id="66578845"/>
<comment type="caution">
    <text evidence="1">The sequence shown here is derived from an EMBL/GenBank/DDBJ whole genome shotgun (WGS) entry which is preliminary data.</text>
</comment>
<dbReference type="Proteomes" id="UP000265489">
    <property type="component" value="Unassembled WGS sequence"/>
</dbReference>
<dbReference type="EMBL" id="QRYQ01000004">
    <property type="protein sequence ID" value="RGU93008.1"/>
    <property type="molecule type" value="Genomic_DNA"/>
</dbReference>
<protein>
    <submittedName>
        <fullName evidence="1">Uncharacterized protein</fullName>
    </submittedName>
</protein>
<evidence type="ECO:0000313" key="1">
    <source>
        <dbReference type="EMBL" id="RGU93008.1"/>
    </source>
</evidence>
<organism evidence="1 2">
    <name type="scientific">Holdemanella biformis</name>
    <dbReference type="NCBI Taxonomy" id="1735"/>
    <lineage>
        <taxon>Bacteria</taxon>
        <taxon>Bacillati</taxon>
        <taxon>Bacillota</taxon>
        <taxon>Erysipelotrichia</taxon>
        <taxon>Erysipelotrichales</taxon>
        <taxon>Erysipelotrichaceae</taxon>
        <taxon>Holdemanella</taxon>
    </lineage>
</organism>
<evidence type="ECO:0000313" key="2">
    <source>
        <dbReference type="Proteomes" id="UP000265489"/>
    </source>
</evidence>
<accession>A0A395W855</accession>
<sequence>MMMYFEFNEDRLKQNHFTQEQCFSVIDKVMNEYGVYANQPGTYIASDESGFNAFSILKCNLPKTKWFLKVIEKWFWFDDEDDIDWNDEGADCIHSIQKYGV</sequence>
<proteinExistence type="predicted"/>
<dbReference type="AlphaFoldDB" id="A0A395W855"/>
<name>A0A395W855_9FIRM</name>
<reference evidence="1 2" key="1">
    <citation type="submission" date="2018-08" db="EMBL/GenBank/DDBJ databases">
        <title>A genome reference for cultivated species of the human gut microbiota.</title>
        <authorList>
            <person name="Zou Y."/>
            <person name="Xue W."/>
            <person name="Luo G."/>
        </authorList>
    </citation>
    <scope>NUCLEOTIDE SEQUENCE [LARGE SCALE GENOMIC DNA]</scope>
    <source>
        <strain evidence="1 2">AF15-20</strain>
    </source>
</reference>